<accession>A0AAU9DLY6</accession>
<dbReference type="RefSeq" id="WP_317635370.1">
    <property type="nucleotide sequence ID" value="NZ_AP026802.1"/>
</dbReference>
<protein>
    <recommendedName>
        <fullName evidence="4">WxL domain-containing protein</fullName>
    </recommendedName>
</protein>
<sequence length="382" mass="38149">MSKKFNKSAVMVAATMLGMGGVITTPLTVFADSAGAAAGGDANASTTTPATNPAIQWKGGGANGSVVVGQDATTATPATGTSIAGISWHTDAASAILSLLAVPNLDFGAWKYTAGADGDGASNTVWYPGQATAAKTGSYDHGGITGTANFAPLFADKTAVDVDTATNRAKEDVDGFQAAKTASAAGSNAAQIATAKKDQAASGASAHRFLAVRDGRAGVAGWKVQLAVGSFDRDGSYDGTAANNDGTTNGNSPLGARSKLEGAAIMINTGTDGIKTSKTMDNLLTGAKAPKGPTGDAAIVYAGKDRNSVVGTKPTPNDPNSTGYKYGDPVTIFSATQSTDPGNGAGGWIMDFGKKNSAMFTSPIEGLGTYTASLQWTLVAAP</sequence>
<reference evidence="2 3" key="1">
    <citation type="journal article" date="2023" name="Microbiol. Spectr.">
        <title>Symbiosis of Carpenter Bees with Uncharacterized Lactic Acid Bacteria Showing NAD Auxotrophy.</title>
        <authorList>
            <person name="Kawasaki S."/>
            <person name="Ozawa K."/>
            <person name="Mori T."/>
            <person name="Yamamoto A."/>
            <person name="Ito M."/>
            <person name="Ohkuma M."/>
            <person name="Sakamoto M."/>
            <person name="Matsutani M."/>
        </authorList>
    </citation>
    <scope>NUCLEOTIDE SEQUENCE [LARGE SCALE GENOMIC DNA]</scope>
    <source>
        <strain evidence="2 3">XA3</strain>
    </source>
</reference>
<keyword evidence="1" id="KW-0732">Signal</keyword>
<proteinExistence type="predicted"/>
<keyword evidence="3" id="KW-1185">Reference proteome</keyword>
<name>A0AAU9DLY6_9LACO</name>
<organism evidence="2 3">
    <name type="scientific">Xylocopilactobacillus apicola</name>
    <dbReference type="NCBI Taxonomy" id="2932184"/>
    <lineage>
        <taxon>Bacteria</taxon>
        <taxon>Bacillati</taxon>
        <taxon>Bacillota</taxon>
        <taxon>Bacilli</taxon>
        <taxon>Lactobacillales</taxon>
        <taxon>Lactobacillaceae</taxon>
        <taxon>Xylocopilactobacillus</taxon>
    </lineage>
</organism>
<dbReference type="AlphaFoldDB" id="A0AAU9DLY6"/>
<dbReference type="KEGG" id="xap:XA3_20220"/>
<evidence type="ECO:0008006" key="4">
    <source>
        <dbReference type="Google" id="ProtNLM"/>
    </source>
</evidence>
<dbReference type="EMBL" id="AP026802">
    <property type="protein sequence ID" value="BDR59581.1"/>
    <property type="molecule type" value="Genomic_DNA"/>
</dbReference>
<feature type="chain" id="PRO_5043594319" description="WxL domain-containing protein" evidence="1">
    <location>
        <begin position="32"/>
        <end position="382"/>
    </location>
</feature>
<feature type="signal peptide" evidence="1">
    <location>
        <begin position="1"/>
        <end position="31"/>
    </location>
</feature>
<gene>
    <name evidence="2" type="ORF">XA3_20220</name>
</gene>
<dbReference type="Proteomes" id="UP001321861">
    <property type="component" value="Chromosome"/>
</dbReference>
<evidence type="ECO:0000256" key="1">
    <source>
        <dbReference type="SAM" id="SignalP"/>
    </source>
</evidence>
<evidence type="ECO:0000313" key="2">
    <source>
        <dbReference type="EMBL" id="BDR59581.1"/>
    </source>
</evidence>
<evidence type="ECO:0000313" key="3">
    <source>
        <dbReference type="Proteomes" id="UP001321861"/>
    </source>
</evidence>